<accession>A0A3M5GMS6</accession>
<gene>
    <name evidence="1" type="ORF">ALP58_200087</name>
</gene>
<proteinExistence type="predicted"/>
<dbReference type="EMBL" id="RBSX01000190">
    <property type="protein sequence ID" value="RMS87764.1"/>
    <property type="molecule type" value="Genomic_DNA"/>
</dbReference>
<sequence length="33" mass="3658">MAQFGELIDIQLNQFAAHLTQSNEVIDKLLAAD</sequence>
<protein>
    <submittedName>
        <fullName evidence="1">Uncharacterized protein</fullName>
    </submittedName>
</protein>
<reference evidence="1 2" key="1">
    <citation type="submission" date="2018-08" db="EMBL/GenBank/DDBJ databases">
        <title>Recombination of ecologically and evolutionarily significant loci maintains genetic cohesion in the Pseudomonas syringae species complex.</title>
        <authorList>
            <person name="Dillon M."/>
            <person name="Thakur S."/>
            <person name="Almeida R.N.D."/>
            <person name="Weir B.S."/>
            <person name="Guttman D.S."/>
        </authorList>
    </citation>
    <scope>NUCLEOTIDE SEQUENCE [LARGE SCALE GENOMIC DNA]</scope>
    <source>
        <strain evidence="1 2">ICMP 9420</strain>
    </source>
</reference>
<comment type="caution">
    <text evidence="1">The sequence shown here is derived from an EMBL/GenBank/DDBJ whole genome shotgun (WGS) entry which is preliminary data.</text>
</comment>
<evidence type="ECO:0000313" key="2">
    <source>
        <dbReference type="Proteomes" id="UP000270430"/>
    </source>
</evidence>
<dbReference type="AlphaFoldDB" id="A0A3M5GMS6"/>
<dbReference type="Proteomes" id="UP000270430">
    <property type="component" value="Unassembled WGS sequence"/>
</dbReference>
<organism evidence="1 2">
    <name type="scientific">Pseudomonas savastanoi</name>
    <name type="common">Pseudomonas syringae pv. savastanoi</name>
    <dbReference type="NCBI Taxonomy" id="29438"/>
    <lineage>
        <taxon>Bacteria</taxon>
        <taxon>Pseudomonadati</taxon>
        <taxon>Pseudomonadota</taxon>
        <taxon>Gammaproteobacteria</taxon>
        <taxon>Pseudomonadales</taxon>
        <taxon>Pseudomonadaceae</taxon>
        <taxon>Pseudomonas</taxon>
    </lineage>
</organism>
<name>A0A3M5GMS6_PSESS</name>
<evidence type="ECO:0000313" key="1">
    <source>
        <dbReference type="EMBL" id="RMS87764.1"/>
    </source>
</evidence>